<dbReference type="EMBL" id="VYYT01000156">
    <property type="protein sequence ID" value="KAK2762035.1"/>
    <property type="molecule type" value="Genomic_DNA"/>
</dbReference>
<protein>
    <submittedName>
        <fullName evidence="3">Uncharacterized protein</fullName>
    </submittedName>
</protein>
<evidence type="ECO:0000313" key="4">
    <source>
        <dbReference type="Proteomes" id="UP001281614"/>
    </source>
</evidence>
<dbReference type="EMBL" id="VYYT01000045">
    <property type="protein sequence ID" value="KAK2774599.1"/>
    <property type="molecule type" value="Genomic_DNA"/>
</dbReference>
<evidence type="ECO:0000313" key="3">
    <source>
        <dbReference type="EMBL" id="KAK2777604.1"/>
    </source>
</evidence>
<evidence type="ECO:0000313" key="2">
    <source>
        <dbReference type="EMBL" id="KAK2774599.1"/>
    </source>
</evidence>
<dbReference type="EMBL" id="VYYT01000017">
    <property type="protein sequence ID" value="KAK2777604.1"/>
    <property type="molecule type" value="Genomic_DNA"/>
</dbReference>
<proteinExistence type="predicted"/>
<organism evidence="3 4">
    <name type="scientific">Colletotrichum kahawae</name>
    <name type="common">Coffee berry disease fungus</name>
    <dbReference type="NCBI Taxonomy" id="34407"/>
    <lineage>
        <taxon>Eukaryota</taxon>
        <taxon>Fungi</taxon>
        <taxon>Dikarya</taxon>
        <taxon>Ascomycota</taxon>
        <taxon>Pezizomycotina</taxon>
        <taxon>Sordariomycetes</taxon>
        <taxon>Hypocreomycetidae</taxon>
        <taxon>Glomerellales</taxon>
        <taxon>Glomerellaceae</taxon>
        <taxon>Colletotrichum</taxon>
        <taxon>Colletotrichum gloeosporioides species complex</taxon>
    </lineage>
</organism>
<dbReference type="Proteomes" id="UP001281614">
    <property type="component" value="Unassembled WGS sequence"/>
</dbReference>
<sequence length="30" mass="3391">MRAREYPGARFTVSLQKTARLISSPGRIMP</sequence>
<keyword evidence="4" id="KW-1185">Reference proteome</keyword>
<evidence type="ECO:0000313" key="1">
    <source>
        <dbReference type="EMBL" id="KAK2762035.1"/>
    </source>
</evidence>
<accession>A0AAD9YUL0</accession>
<comment type="caution">
    <text evidence="3">The sequence shown here is derived from an EMBL/GenBank/DDBJ whole genome shotgun (WGS) entry which is preliminary data.</text>
</comment>
<name>A0AAD9YUL0_COLKA</name>
<dbReference type="AlphaFoldDB" id="A0AAD9YUL0"/>
<gene>
    <name evidence="3" type="ORF">CKAH01_11987</name>
    <name evidence="2" type="ORF">CKAH01_13174</name>
    <name evidence="1" type="ORF">CKAH01_16232</name>
</gene>
<reference evidence="3" key="1">
    <citation type="submission" date="2023-02" db="EMBL/GenBank/DDBJ databases">
        <title>Colletotrichum kahawae CIFC_Que2 genome sequencing and assembly.</title>
        <authorList>
            <person name="Baroncelli R."/>
        </authorList>
    </citation>
    <scope>NUCLEOTIDE SEQUENCE</scope>
    <source>
        <strain evidence="3">CIFC_Que2</strain>
    </source>
</reference>